<feature type="transmembrane region" description="Helical" evidence="1">
    <location>
        <begin position="53"/>
        <end position="72"/>
    </location>
</feature>
<gene>
    <name evidence="2" type="primary">106083695</name>
</gene>
<keyword evidence="1" id="KW-1133">Transmembrane helix</keyword>
<feature type="transmembrane region" description="Helical" evidence="1">
    <location>
        <begin position="12"/>
        <end position="32"/>
    </location>
</feature>
<feature type="transmembrane region" description="Helical" evidence="1">
    <location>
        <begin position="105"/>
        <end position="125"/>
    </location>
</feature>
<name>A0A1I8QA91_STOCA</name>
<evidence type="ECO:0000256" key="1">
    <source>
        <dbReference type="SAM" id="Phobius"/>
    </source>
</evidence>
<reference evidence="2" key="1">
    <citation type="submission" date="2020-05" db="UniProtKB">
        <authorList>
            <consortium name="EnsemblMetazoa"/>
        </authorList>
    </citation>
    <scope>IDENTIFICATION</scope>
    <source>
        <strain evidence="2">USDA</strain>
    </source>
</reference>
<keyword evidence="1" id="KW-0472">Membrane</keyword>
<organism evidence="2 3">
    <name type="scientific">Stomoxys calcitrans</name>
    <name type="common">Stable fly</name>
    <name type="synonym">Conops calcitrans</name>
    <dbReference type="NCBI Taxonomy" id="35570"/>
    <lineage>
        <taxon>Eukaryota</taxon>
        <taxon>Metazoa</taxon>
        <taxon>Ecdysozoa</taxon>
        <taxon>Arthropoda</taxon>
        <taxon>Hexapoda</taxon>
        <taxon>Insecta</taxon>
        <taxon>Pterygota</taxon>
        <taxon>Neoptera</taxon>
        <taxon>Endopterygota</taxon>
        <taxon>Diptera</taxon>
        <taxon>Brachycera</taxon>
        <taxon>Muscomorpha</taxon>
        <taxon>Muscoidea</taxon>
        <taxon>Muscidae</taxon>
        <taxon>Stomoxys</taxon>
    </lineage>
</organism>
<dbReference type="Proteomes" id="UP000095300">
    <property type="component" value="Unassembled WGS sequence"/>
</dbReference>
<proteinExistence type="predicted"/>
<dbReference type="AlphaFoldDB" id="A0A1I8QA91"/>
<dbReference type="EnsemblMetazoa" id="SCAU015302-RA">
    <property type="protein sequence ID" value="SCAU015302-PA"/>
    <property type="gene ID" value="SCAU015302"/>
</dbReference>
<keyword evidence="3" id="KW-1185">Reference proteome</keyword>
<feature type="transmembrane region" description="Helical" evidence="1">
    <location>
        <begin position="137"/>
        <end position="159"/>
    </location>
</feature>
<sequence length="182" mass="20339">MPFPELEYGKLQILSLNIFIILFKASTLNPYHLKANLEEVEVSLRKTCDQSSLLANHILILLISILLMAKFLAGYITLAANVIAMFPILTEALPHLLIPPILAQAIDHVLLSLLETILGFFTLYYHHAATANGKVGVLVIFLTSMTIKIGAAIATLNVYSDFYQHLKYPIYISYDSKDSLFE</sequence>
<evidence type="ECO:0000313" key="3">
    <source>
        <dbReference type="Proteomes" id="UP000095300"/>
    </source>
</evidence>
<dbReference type="KEGG" id="scac:106083695"/>
<dbReference type="OrthoDB" id="8056972at2759"/>
<evidence type="ECO:0000313" key="2">
    <source>
        <dbReference type="EnsemblMetazoa" id="SCAU015302-PA"/>
    </source>
</evidence>
<keyword evidence="1" id="KW-0812">Transmembrane</keyword>
<accession>A0A1I8QA91</accession>
<protein>
    <submittedName>
        <fullName evidence="2">Uncharacterized protein</fullName>
    </submittedName>
</protein>
<dbReference type="VEuPathDB" id="VectorBase:SCAU015302"/>